<dbReference type="AlphaFoldDB" id="A0A549T7R3"/>
<evidence type="ECO:0000259" key="7">
    <source>
        <dbReference type="PROSITE" id="PS50931"/>
    </source>
</evidence>
<dbReference type="InterPro" id="IPR036388">
    <property type="entry name" value="WH-like_DNA-bd_sf"/>
</dbReference>
<keyword evidence="9" id="KW-1185">Reference proteome</keyword>
<evidence type="ECO:0000256" key="1">
    <source>
        <dbReference type="ARBA" id="ARBA00009437"/>
    </source>
</evidence>
<feature type="domain" description="HTH lysR-type" evidence="7">
    <location>
        <begin position="89"/>
        <end position="141"/>
    </location>
</feature>
<proteinExistence type="inferred from homology"/>
<dbReference type="PANTHER" id="PTHR30118">
    <property type="entry name" value="HTH-TYPE TRANSCRIPTIONAL REGULATOR LEUO-RELATED"/>
    <property type="match status" value="1"/>
</dbReference>
<reference evidence="8 9" key="1">
    <citation type="submission" date="2019-07" db="EMBL/GenBank/DDBJ databases">
        <title>Ln-dependent methylotrophs.</title>
        <authorList>
            <person name="Tani A."/>
        </authorList>
    </citation>
    <scope>NUCLEOTIDE SEQUENCE [LARGE SCALE GENOMIC DNA]</scope>
    <source>
        <strain evidence="8 9">SM12</strain>
    </source>
</reference>
<evidence type="ECO:0000256" key="3">
    <source>
        <dbReference type="ARBA" id="ARBA00023015"/>
    </source>
</evidence>
<dbReference type="Pfam" id="PF00126">
    <property type="entry name" value="HTH_1"/>
    <property type="match status" value="1"/>
</dbReference>
<dbReference type="SUPFAM" id="SSF53850">
    <property type="entry name" value="Periplasmic binding protein-like II"/>
    <property type="match status" value="1"/>
</dbReference>
<dbReference type="Gene3D" id="3.40.190.10">
    <property type="entry name" value="Periplasmic binding protein-like II"/>
    <property type="match status" value="2"/>
</dbReference>
<dbReference type="InterPro" id="IPR050389">
    <property type="entry name" value="LysR-type_TF"/>
</dbReference>
<dbReference type="Gene3D" id="1.10.10.10">
    <property type="entry name" value="Winged helix-like DNA-binding domain superfamily/Winged helix DNA-binding domain"/>
    <property type="match status" value="1"/>
</dbReference>
<evidence type="ECO:0000256" key="6">
    <source>
        <dbReference type="ARBA" id="ARBA00023163"/>
    </source>
</evidence>
<keyword evidence="6" id="KW-0804">Transcription</keyword>
<dbReference type="RefSeq" id="WP_143125869.1">
    <property type="nucleotide sequence ID" value="NZ_VJMG01000037.1"/>
</dbReference>
<dbReference type="InterPro" id="IPR036390">
    <property type="entry name" value="WH_DNA-bd_sf"/>
</dbReference>
<dbReference type="Pfam" id="PF03466">
    <property type="entry name" value="LysR_substrate"/>
    <property type="match status" value="1"/>
</dbReference>
<evidence type="ECO:0000256" key="4">
    <source>
        <dbReference type="ARBA" id="ARBA00023125"/>
    </source>
</evidence>
<evidence type="ECO:0000256" key="2">
    <source>
        <dbReference type="ARBA" id="ARBA00022458"/>
    </source>
</evidence>
<accession>A0A549T7R3</accession>
<protein>
    <submittedName>
        <fullName evidence="8">LysR family transcriptional regulator</fullName>
    </submittedName>
</protein>
<keyword evidence="4" id="KW-0238">DNA-binding</keyword>
<keyword evidence="2" id="KW-0536">Nodulation</keyword>
<dbReference type="GO" id="GO:0003677">
    <property type="term" value="F:DNA binding"/>
    <property type="evidence" value="ECO:0007669"/>
    <property type="project" value="UniProtKB-KW"/>
</dbReference>
<evidence type="ECO:0000313" key="9">
    <source>
        <dbReference type="Proteomes" id="UP000316801"/>
    </source>
</evidence>
<dbReference type="PRINTS" id="PR00039">
    <property type="entry name" value="HTHLYSR"/>
</dbReference>
<dbReference type="GO" id="GO:0003700">
    <property type="term" value="F:DNA-binding transcription factor activity"/>
    <property type="evidence" value="ECO:0007669"/>
    <property type="project" value="InterPro"/>
</dbReference>
<keyword evidence="5" id="KW-0010">Activator</keyword>
<keyword evidence="3" id="KW-0805">Transcription regulation</keyword>
<dbReference type="InterPro" id="IPR000847">
    <property type="entry name" value="LysR_HTH_N"/>
</dbReference>
<dbReference type="PROSITE" id="PS50931">
    <property type="entry name" value="HTH_LYSR"/>
    <property type="match status" value="1"/>
</dbReference>
<dbReference type="Proteomes" id="UP000316801">
    <property type="component" value="Unassembled WGS sequence"/>
</dbReference>
<dbReference type="InterPro" id="IPR005119">
    <property type="entry name" value="LysR_subst-bd"/>
</dbReference>
<gene>
    <name evidence="8" type="ORF">FNA46_14200</name>
</gene>
<dbReference type="PANTHER" id="PTHR30118:SF15">
    <property type="entry name" value="TRANSCRIPTIONAL REGULATORY PROTEIN"/>
    <property type="match status" value="1"/>
</dbReference>
<organism evidence="8 9">
    <name type="scientific">Rhizobium straminoryzae</name>
    <dbReference type="NCBI Taxonomy" id="1387186"/>
    <lineage>
        <taxon>Bacteria</taxon>
        <taxon>Pseudomonadati</taxon>
        <taxon>Pseudomonadota</taxon>
        <taxon>Alphaproteobacteria</taxon>
        <taxon>Hyphomicrobiales</taxon>
        <taxon>Rhizobiaceae</taxon>
        <taxon>Rhizobium/Agrobacterium group</taxon>
        <taxon>Rhizobium</taxon>
    </lineage>
</organism>
<sequence>MIFILFSQFDLQKVFKFYQKISTFFIYVLILCVDGVVGADGCPELPGGSFGLAISCNFSGFPSLDLHDMRPQGGERLRVLDNPLTAFNLRVLCTLIEEGNVTNAARRLNLSQPATSLILKQLRDIFRDELLVRSGGRMVPTDHAQALYRTAQHVLSELNELILRPEEFEPQTLDQTMTIGVADTVSPGLLGTVLRQASLQAPAARFVLQRLPADFDLEGAMANGAVDVAIGHWLQMPVGLKRTILAEEEVVWLVDRNHRFAHSSPSLEDLSGARHLMAPGGSAWLPSVLETAAGLQRTARDQRIVLCDYLMAPHLLPGTDLVLTAGYGFATHHAGLLPLSVIKCPFPYPRSQLTMAWHERTDHSLAQKWVRGLLSAMPLYGLAPGSEPMRATG</sequence>
<evidence type="ECO:0000313" key="8">
    <source>
        <dbReference type="EMBL" id="TRL37919.1"/>
    </source>
</evidence>
<comment type="caution">
    <text evidence="8">The sequence shown here is derived from an EMBL/GenBank/DDBJ whole genome shotgun (WGS) entry which is preliminary data.</text>
</comment>
<dbReference type="SUPFAM" id="SSF46785">
    <property type="entry name" value="Winged helix' DNA-binding domain"/>
    <property type="match status" value="1"/>
</dbReference>
<name>A0A549T7R3_9HYPH</name>
<comment type="similarity">
    <text evidence="1">Belongs to the LysR transcriptional regulatory family.</text>
</comment>
<evidence type="ECO:0000256" key="5">
    <source>
        <dbReference type="ARBA" id="ARBA00023159"/>
    </source>
</evidence>
<dbReference type="EMBL" id="VJMG01000037">
    <property type="protein sequence ID" value="TRL37919.1"/>
    <property type="molecule type" value="Genomic_DNA"/>
</dbReference>